<evidence type="ECO:0000313" key="1">
    <source>
        <dbReference type="EMBL" id="KAJ3559418.1"/>
    </source>
</evidence>
<accession>A0ACC1TEP0</accession>
<dbReference type="EMBL" id="JANHOG010000027">
    <property type="protein sequence ID" value="KAJ3559418.1"/>
    <property type="molecule type" value="Genomic_DNA"/>
</dbReference>
<dbReference type="Proteomes" id="UP001148662">
    <property type="component" value="Unassembled WGS sequence"/>
</dbReference>
<gene>
    <name evidence="1" type="ORF">NM688_g362</name>
</gene>
<reference evidence="1" key="1">
    <citation type="submission" date="2022-07" db="EMBL/GenBank/DDBJ databases">
        <title>Genome Sequence of Phlebia brevispora.</title>
        <authorList>
            <person name="Buettner E."/>
        </authorList>
    </citation>
    <scope>NUCLEOTIDE SEQUENCE</scope>
    <source>
        <strain evidence="1">MPL23</strain>
    </source>
</reference>
<organism evidence="1 2">
    <name type="scientific">Phlebia brevispora</name>
    <dbReference type="NCBI Taxonomy" id="194682"/>
    <lineage>
        <taxon>Eukaryota</taxon>
        <taxon>Fungi</taxon>
        <taxon>Dikarya</taxon>
        <taxon>Basidiomycota</taxon>
        <taxon>Agaricomycotina</taxon>
        <taxon>Agaricomycetes</taxon>
        <taxon>Polyporales</taxon>
        <taxon>Meruliaceae</taxon>
        <taxon>Phlebia</taxon>
    </lineage>
</organism>
<protein>
    <submittedName>
        <fullName evidence="1">Uncharacterized protein</fullName>
    </submittedName>
</protein>
<comment type="caution">
    <text evidence="1">The sequence shown here is derived from an EMBL/GenBank/DDBJ whole genome shotgun (WGS) entry which is preliminary data.</text>
</comment>
<evidence type="ECO:0000313" key="2">
    <source>
        <dbReference type="Proteomes" id="UP001148662"/>
    </source>
</evidence>
<proteinExistence type="predicted"/>
<keyword evidence="2" id="KW-1185">Reference proteome</keyword>
<sequence length="415" mass="44778">MAELPLPLDDYKRYGRQMILDGISLPGQVKLQQASVVVVGAGGLGCPALQYLAAAGVGTLGIIDHDVVELSNLQRQILHTTDRIGMQKALSAAQAIKQINERTKIITHTCAITSENAYALLEPFDIILDCTDNAPTRYLLSDTAVALHKPLVSGAAQKFDGQLCTYNLGEDGPCYRCLFPNPPSPEMAGSCQELGILGAVTGIIGNLQALEAIKIITGLNVGKPSMLVFSALSPTPFRSFKLRSRRESCPACGTEGKKQGSIRETDYVAFCGGPRPDWVSRGLKEGDPDRRIQAKVSLETAQNRVADIVRKELKSILESKPEAAVIDVRSRMEFGICHLPNSINIPIQELVANPQACLPNEAETTETYIICRLGNDSQIAVDAIQSAGARTGVLKDLVGGLRAWTRDVDPNFPVY</sequence>
<name>A0ACC1TEP0_9APHY</name>